<dbReference type="EMBL" id="AGNL01042107">
    <property type="protein sequence ID" value="EJK51165.1"/>
    <property type="molecule type" value="Genomic_DNA"/>
</dbReference>
<accession>K0RD94</accession>
<evidence type="ECO:0000313" key="2">
    <source>
        <dbReference type="EMBL" id="EJK51165.1"/>
    </source>
</evidence>
<organism evidence="2 3">
    <name type="scientific">Thalassiosira oceanica</name>
    <name type="common">Marine diatom</name>
    <dbReference type="NCBI Taxonomy" id="159749"/>
    <lineage>
        <taxon>Eukaryota</taxon>
        <taxon>Sar</taxon>
        <taxon>Stramenopiles</taxon>
        <taxon>Ochrophyta</taxon>
        <taxon>Bacillariophyta</taxon>
        <taxon>Coscinodiscophyceae</taxon>
        <taxon>Thalassiosirophycidae</taxon>
        <taxon>Thalassiosirales</taxon>
        <taxon>Thalassiosiraceae</taxon>
        <taxon>Thalassiosira</taxon>
    </lineage>
</organism>
<name>K0RD94_THAOC</name>
<reference evidence="2 3" key="1">
    <citation type="journal article" date="2012" name="Genome Biol.">
        <title>Genome and low-iron response of an oceanic diatom adapted to chronic iron limitation.</title>
        <authorList>
            <person name="Lommer M."/>
            <person name="Specht M."/>
            <person name="Roy A.S."/>
            <person name="Kraemer L."/>
            <person name="Andreson R."/>
            <person name="Gutowska M.A."/>
            <person name="Wolf J."/>
            <person name="Bergner S.V."/>
            <person name="Schilhabel M.B."/>
            <person name="Klostermeier U.C."/>
            <person name="Beiko R.G."/>
            <person name="Rosenstiel P."/>
            <person name="Hippler M."/>
            <person name="Laroche J."/>
        </authorList>
    </citation>
    <scope>NUCLEOTIDE SEQUENCE [LARGE SCALE GENOMIC DNA]</scope>
    <source>
        <strain evidence="2 3">CCMP1005</strain>
    </source>
</reference>
<keyword evidence="3" id="KW-1185">Reference proteome</keyword>
<evidence type="ECO:0000313" key="3">
    <source>
        <dbReference type="Proteomes" id="UP000266841"/>
    </source>
</evidence>
<feature type="region of interest" description="Disordered" evidence="1">
    <location>
        <begin position="1"/>
        <end position="50"/>
    </location>
</feature>
<feature type="non-terminal residue" evidence="2">
    <location>
        <position position="89"/>
    </location>
</feature>
<protein>
    <submittedName>
        <fullName evidence="2">Uncharacterized protein</fullName>
    </submittedName>
</protein>
<sequence length="89" mass="9008">MSNVRRLDDPGDGSGCLLTLPLSDFPRRGGGDGGASAANDGAPRPDIDDDEDDELVLLRLPGGPAGLTLSDLAGPGVRAHILGETSEAD</sequence>
<dbReference type="AlphaFoldDB" id="K0RD94"/>
<gene>
    <name evidence="2" type="ORF">THAOC_29685</name>
</gene>
<dbReference type="Proteomes" id="UP000266841">
    <property type="component" value="Unassembled WGS sequence"/>
</dbReference>
<proteinExistence type="predicted"/>
<comment type="caution">
    <text evidence="2">The sequence shown here is derived from an EMBL/GenBank/DDBJ whole genome shotgun (WGS) entry which is preliminary data.</text>
</comment>
<evidence type="ECO:0000256" key="1">
    <source>
        <dbReference type="SAM" id="MobiDB-lite"/>
    </source>
</evidence>